<reference evidence="7 8" key="1">
    <citation type="submission" date="2020-08" db="EMBL/GenBank/DDBJ databases">
        <title>Genomic Encyclopedia of Type Strains, Phase IV (KMG-IV): sequencing the most valuable type-strain genomes for metagenomic binning, comparative biology and taxonomic classification.</title>
        <authorList>
            <person name="Goeker M."/>
        </authorList>
    </citation>
    <scope>NUCLEOTIDE SEQUENCE [LARGE SCALE GENOMIC DNA]</scope>
    <source>
        <strain evidence="7 8">DSM 102983</strain>
    </source>
</reference>
<organism evidence="7 8">
    <name type="scientific">Parabacteroides faecis</name>
    <dbReference type="NCBI Taxonomy" id="1217282"/>
    <lineage>
        <taxon>Bacteria</taxon>
        <taxon>Pseudomonadati</taxon>
        <taxon>Bacteroidota</taxon>
        <taxon>Bacteroidia</taxon>
        <taxon>Bacteroidales</taxon>
        <taxon>Tannerellaceae</taxon>
        <taxon>Parabacteroides</taxon>
    </lineage>
</organism>
<dbReference type="InterPro" id="IPR015300">
    <property type="entry name" value="DNA-bd_pseudobarrel_sf"/>
</dbReference>
<dbReference type="RefSeq" id="WP_183671819.1">
    <property type="nucleotide sequence ID" value="NZ_BMPB01000011.1"/>
</dbReference>
<dbReference type="InterPro" id="IPR023372">
    <property type="entry name" value="Rest_endonuc_II_EcoRII_N"/>
</dbReference>
<dbReference type="PANTHER" id="PTHR43065">
    <property type="entry name" value="SENSOR HISTIDINE KINASE"/>
    <property type="match status" value="1"/>
</dbReference>
<proteinExistence type="predicted"/>
<evidence type="ECO:0000313" key="7">
    <source>
        <dbReference type="EMBL" id="MBB4623971.1"/>
    </source>
</evidence>
<gene>
    <name evidence="7" type="ORF">GGQ57_003895</name>
</gene>
<evidence type="ECO:0000256" key="4">
    <source>
        <dbReference type="ARBA" id="ARBA00022840"/>
    </source>
</evidence>
<dbReference type="InterPro" id="IPR003594">
    <property type="entry name" value="HATPase_dom"/>
</dbReference>
<dbReference type="Gene3D" id="2.40.330.10">
    <property type="entry name" value="DNA-binding pseudobarrel domain"/>
    <property type="match status" value="1"/>
</dbReference>
<feature type="domain" description="Histidine kinase/HSP90-like ATPase" evidence="6">
    <location>
        <begin position="806"/>
        <end position="923"/>
    </location>
</feature>
<evidence type="ECO:0000313" key="8">
    <source>
        <dbReference type="Proteomes" id="UP000533637"/>
    </source>
</evidence>
<keyword evidence="3 7" id="KW-0418">Kinase</keyword>
<evidence type="ECO:0000256" key="2">
    <source>
        <dbReference type="ARBA" id="ARBA00022741"/>
    </source>
</evidence>
<keyword evidence="8" id="KW-1185">Reference proteome</keyword>
<dbReference type="Gene3D" id="3.30.565.10">
    <property type="entry name" value="Histidine kinase-like ATPase, C-terminal domain"/>
    <property type="match status" value="2"/>
</dbReference>
<dbReference type="PANTHER" id="PTHR43065:SF46">
    <property type="entry name" value="C4-DICARBOXYLATE TRANSPORT SENSOR PROTEIN DCTB"/>
    <property type="match status" value="1"/>
</dbReference>
<evidence type="ECO:0000256" key="5">
    <source>
        <dbReference type="ARBA" id="ARBA00023012"/>
    </source>
</evidence>
<comment type="caution">
    <text evidence="7">The sequence shown here is derived from an EMBL/GenBank/DDBJ whole genome shotgun (WGS) entry which is preliminary data.</text>
</comment>
<protein>
    <submittedName>
        <fullName evidence="7">Signal transduction histidine kinase</fullName>
    </submittedName>
</protein>
<dbReference type="SUPFAM" id="SSF55874">
    <property type="entry name" value="ATPase domain of HSP90 chaperone/DNA topoisomerase II/histidine kinase"/>
    <property type="match status" value="2"/>
</dbReference>
<sequence length="923" mass="106988">MKIEMEVSNIQYLVDKIHRAKISFLKLITANDVGATGAHQAGFHLPKNSWKLFFDSPGIKGYNKDKYVIINWGNGLNTQSRAIYYGKGTRNEYRLTRFGQNFPFLKENNIDDVLGIIRNFDDTYEGFIIYKESVQDFFKESGFTKDNFNTIIINSDKNIEVLKDAHGELQPDKSEQLVLFPVTKDNDKDEIREKTFRPKAHILSLLGDELIKSPVMAIYELVKNAYDADAMKVDVNFNNIDKEGTAFISVEDDGIGMTSDIIENVWLEPGSDFRKPVDKLSNARIIVKSPIYRRVPMGEKGIGRFAVHKLGSEITLITRPLLIKKDNEGNIISTLLADYEIKLSIDWNEFNQSRHLSDVPVVWKIRKDPRVFKFKDRSGTYIELKNLKDIWTKGMAKELKGYTISMLSPRLEKNSFKINLSFDNQWLYDSPSIEDLLEEAPYKILISVDKYFNMELDYKFSLKNTSKIGEREIKDDERYNINIKSALRPYLRSSYEKQGFDDIEVEEKLLSFDKEVQTLPFGNLIFEFYSYDLDSASLRDYSSDNKLTKTVLREHSGIKVYKGDMRVFDYGEKGNDWLGIDLERIQNKEWFSNNQNIGYVYLNPEQSVSLVEKTNREGFIHNKAYDLFFIVLRYLLTEFKNIRLSDRRRWLNFNRGVTEKNFAARINNFKELVENSEIDTAEKKEKLIIEAKKLEEKYEEDTKILMIPAGVGMTASVALHEIEKLVPRMEETIQYEFLDKDIIVNQVAELRVYTEGIISVLRKGGSEKTDINKAIQRAVDNYKRKLKDRRITNILDLDENIENLKVEKRFFVTIMMNLIDNSIYWLDTVNREEPSIFIKSFLDNNVPVVIVADNGPGFKDDISDIITPFFSRKNDGIGIGLYLVDTIMMKYGKFDIVTEVEAEDYGIPKEYGGAVVKLTFNKI</sequence>
<keyword evidence="5" id="KW-0902">Two-component regulatory system</keyword>
<dbReference type="GO" id="GO:0016301">
    <property type="term" value="F:kinase activity"/>
    <property type="evidence" value="ECO:0007669"/>
    <property type="project" value="UniProtKB-KW"/>
</dbReference>
<evidence type="ECO:0000259" key="6">
    <source>
        <dbReference type="SMART" id="SM00387"/>
    </source>
</evidence>
<keyword evidence="2" id="KW-0547">Nucleotide-binding</keyword>
<dbReference type="Proteomes" id="UP000533637">
    <property type="component" value="Unassembled WGS sequence"/>
</dbReference>
<name>A0ABR6KR34_9BACT</name>
<evidence type="ECO:0000256" key="3">
    <source>
        <dbReference type="ARBA" id="ARBA00022777"/>
    </source>
</evidence>
<dbReference type="Pfam" id="PF13589">
    <property type="entry name" value="HATPase_c_3"/>
    <property type="match status" value="1"/>
</dbReference>
<keyword evidence="1" id="KW-0808">Transferase</keyword>
<dbReference type="Pfam" id="PF02518">
    <property type="entry name" value="HATPase_c"/>
    <property type="match status" value="1"/>
</dbReference>
<keyword evidence="4" id="KW-0067">ATP-binding</keyword>
<dbReference type="SMART" id="SM00387">
    <property type="entry name" value="HATPase_c"/>
    <property type="match status" value="1"/>
</dbReference>
<accession>A0ABR6KR34</accession>
<dbReference type="EMBL" id="JACHOC010000008">
    <property type="protein sequence ID" value="MBB4623971.1"/>
    <property type="molecule type" value="Genomic_DNA"/>
</dbReference>
<dbReference type="Pfam" id="PF09217">
    <property type="entry name" value="EcoRII-N"/>
    <property type="match status" value="1"/>
</dbReference>
<evidence type="ECO:0000256" key="1">
    <source>
        <dbReference type="ARBA" id="ARBA00022679"/>
    </source>
</evidence>
<dbReference type="SUPFAM" id="SSF101936">
    <property type="entry name" value="DNA-binding pseudobarrel domain"/>
    <property type="match status" value="1"/>
</dbReference>
<dbReference type="InterPro" id="IPR036890">
    <property type="entry name" value="HATPase_C_sf"/>
</dbReference>